<dbReference type="InterPro" id="IPR027417">
    <property type="entry name" value="P-loop_NTPase"/>
</dbReference>
<evidence type="ECO:0000313" key="1">
    <source>
        <dbReference type="EMBL" id="PRW59300.1"/>
    </source>
</evidence>
<dbReference type="EMBL" id="LHPG02000004">
    <property type="protein sequence ID" value="PRW59300.1"/>
    <property type="molecule type" value="Genomic_DNA"/>
</dbReference>
<proteinExistence type="predicted"/>
<dbReference type="Proteomes" id="UP000239899">
    <property type="component" value="Unassembled WGS sequence"/>
</dbReference>
<dbReference type="SUPFAM" id="SSF52540">
    <property type="entry name" value="P-loop containing nucleoside triphosphate hydrolases"/>
    <property type="match status" value="1"/>
</dbReference>
<sequence length="390" mass="41473">MITGISALLHKQLGGGKPAATAAAAANGVATQPTQLPAAAAPVVANGSQHSADKELVDFICASPLLTSCGIDRAQVEAEAARWLELGSRVISSLGLQPFGQLLPAQKRRIFQYYLPVFFWCEAQLRQHRGQPGTSGPLVLGISAPQGCGKTTLCEQLQSLFEYTGASAASISIDDFYLTYQGQQEVATANPGNPLLQMRGNAGSHDMGLGTDTLQALKAATRAGSSVPIPRYDKSAYSGKGDRADASTWPQAQGPVDVVLCEGWMLGFAPVSDAAAAASDANLVAVNAALRSYKTAWDSFVDSWLVVKVAQPDYAYRWRLQAEQAMRATGKPAMTDEQVAAFVDRFMPAYRCYLPGLYSEGPTTARPGHLLVVEVDEGREPVEQQPAPIM</sequence>
<dbReference type="PANTHER" id="PTHR10285">
    <property type="entry name" value="URIDINE KINASE"/>
    <property type="match status" value="1"/>
</dbReference>
<name>A0A2P6TZ30_CHLSO</name>
<dbReference type="STRING" id="3076.A0A2P6TZ30"/>
<dbReference type="AlphaFoldDB" id="A0A2P6TZ30"/>
<accession>A0A2P6TZ30</accession>
<organism evidence="1 2">
    <name type="scientific">Chlorella sorokiniana</name>
    <name type="common">Freshwater green alga</name>
    <dbReference type="NCBI Taxonomy" id="3076"/>
    <lineage>
        <taxon>Eukaryota</taxon>
        <taxon>Viridiplantae</taxon>
        <taxon>Chlorophyta</taxon>
        <taxon>core chlorophytes</taxon>
        <taxon>Trebouxiophyceae</taxon>
        <taxon>Chlorellales</taxon>
        <taxon>Chlorellaceae</taxon>
        <taxon>Chlorella clade</taxon>
        <taxon>Chlorella</taxon>
    </lineage>
</organism>
<gene>
    <name evidence="1" type="ORF">C2E21_2267</name>
</gene>
<keyword evidence="2" id="KW-1185">Reference proteome</keyword>
<evidence type="ECO:0000313" key="2">
    <source>
        <dbReference type="Proteomes" id="UP000239899"/>
    </source>
</evidence>
<comment type="caution">
    <text evidence="1">The sequence shown here is derived from an EMBL/GenBank/DDBJ whole genome shotgun (WGS) entry which is preliminary data.</text>
</comment>
<dbReference type="OrthoDB" id="347435at2759"/>
<dbReference type="Gene3D" id="3.40.50.300">
    <property type="entry name" value="P-loop containing nucleotide triphosphate hydrolases"/>
    <property type="match status" value="1"/>
</dbReference>
<reference evidence="1 2" key="1">
    <citation type="journal article" date="2018" name="Plant J.">
        <title>Genome sequences of Chlorella sorokiniana UTEX 1602 and Micractinium conductrix SAG 241.80: implications to maltose excretion by a green alga.</title>
        <authorList>
            <person name="Arriola M.B."/>
            <person name="Velmurugan N."/>
            <person name="Zhang Y."/>
            <person name="Plunkett M.H."/>
            <person name="Hondzo H."/>
            <person name="Barney B.M."/>
        </authorList>
    </citation>
    <scope>NUCLEOTIDE SEQUENCE [LARGE SCALE GENOMIC DNA]</scope>
    <source>
        <strain evidence="2">UTEX 1602</strain>
    </source>
</reference>
<protein>
    <submittedName>
        <fullName evidence="1">D-glycerate 3-chloroplastic</fullName>
    </submittedName>
</protein>